<dbReference type="Pfam" id="PF13519">
    <property type="entry name" value="VWA_2"/>
    <property type="match status" value="1"/>
</dbReference>
<proteinExistence type="predicted"/>
<dbReference type="SUPFAM" id="SSF53300">
    <property type="entry name" value="vWA-like"/>
    <property type="match status" value="1"/>
</dbReference>
<accession>A0A1X9N520</accession>
<dbReference type="InterPro" id="IPR011047">
    <property type="entry name" value="Quinoprotein_ADH-like_sf"/>
</dbReference>
<dbReference type="PROSITE" id="PS50234">
    <property type="entry name" value="VWFA"/>
    <property type="match status" value="1"/>
</dbReference>
<dbReference type="InterPro" id="IPR036465">
    <property type="entry name" value="vWFA_dom_sf"/>
</dbReference>
<dbReference type="KEGG" id="osg:BST96_01115"/>
<dbReference type="InterPro" id="IPR002035">
    <property type="entry name" value="VWF_A"/>
</dbReference>
<dbReference type="Gene3D" id="3.40.50.410">
    <property type="entry name" value="von Willebrand factor, type A domain"/>
    <property type="match status" value="2"/>
</dbReference>
<keyword evidence="3" id="KW-1185">Reference proteome</keyword>
<dbReference type="RefSeq" id="WP_085756918.1">
    <property type="nucleotide sequence ID" value="NZ_CP019343.1"/>
</dbReference>
<evidence type="ECO:0000259" key="1">
    <source>
        <dbReference type="PROSITE" id="PS50234"/>
    </source>
</evidence>
<dbReference type="OrthoDB" id="7156875at2"/>
<reference evidence="2 3" key="1">
    <citation type="submission" date="2016-11" db="EMBL/GenBank/DDBJ databases">
        <title>Trade-off between light-utilization and light-protection in marine flavobacteria.</title>
        <authorList>
            <person name="Kumagai Y."/>
        </authorList>
    </citation>
    <scope>NUCLEOTIDE SEQUENCE [LARGE SCALE GENOMIC DNA]</scope>
    <source>
        <strain evidence="2 3">NBRC 107125</strain>
    </source>
</reference>
<dbReference type="Proteomes" id="UP000193450">
    <property type="component" value="Chromosome"/>
</dbReference>
<sequence length="1105" mass="118884">MAMIKVAMLKQLMMFKQCGNSSREAKMKLMTANRLTISGLGLLISMLAAPLSTADDIDIYFSDSSQYSALGIKPNILFILDTSGSMDNDDVGSSVTLPADDVTNDEFPTNTGERRISHMKAAVYDFLADSALMDDVNVGIMRFNRKGAGVVYPVSEGDTYNSQLNDSLEEMKIGSTNTPIVNALYEAALYYTGGYVYYGISRGTEGDPNDIYYTKGGSLRADEFRTSHEDSVVTGGSGTLNTPSGCSLSDLNDDDCKDRRWEASGSALSPGQTTVQYKSPMVNACQPNHLVLLTDGNATQNQAANLSARFAGLADSSECTSTGDDDELCGAELLSYLKNTDQVDDAEMQYDQTVTTHVIGFNFSSDWLQELATAGGGLYKEASSAGDLSDVLAAISTQVLDTSSTFAAPVATINQFNRLVQRNEVYFAVFKPDTDKRWEGNIKKYNLGTVGTTSNVILDKNGVEAVDTNTGFFKESSQDFFDSGAVPTEFTVENGGVASNIPAERNVYTWFGSNNNLYGEDGPNYVNRIHDDNASITKTLLGDAAMSDAERTALIEWAKGIDLYDIDNDGDRTLTRKSIGDPLHSKPVVVTYGGTNASPILTMFFGTNEGYFHAVDANTGEELWSFIPQELLGNLADVSSGQGGDHIYGVDGAPTVWINDVDDDGVIGGGANGAKDFVYVYFGLRRGGTTYYAMDVTNRNSPKMLWQISRGDSGFEDLGETWSQPIITVVGEDDGSNNKGNNGDGDIYDILGVNARHVLFFAGGYDPDQDNDTDGVDNLNRNTDTQGNAIYMVDAQTGALLWRADDTSYPDMDYSIPATLTVADTTGSSFANQFYVGDMGGQIWRFDINTGGELGSSYINNTDFISGGVIAELAGDTDSTARRFYQSPDIALINEDSGDSVALTIGSGWRASPNETAVLDRFYMLKLSDAYSAPESGYIKLDHDDLYDATADLITSSDASGKATELEKLAAESGWYITLGTAIGNGSGEKVLSTPLTINGVVLFATYEPTSRLVDCAPTPGTARAYAVNLYDATSASKNDTNRFETLNSGTIVDEPVVVITQNTDPDSGEISTSGAVKFGTEDPSLDDNLLGNDLATRTFWYQKE</sequence>
<feature type="domain" description="VWFA" evidence="1">
    <location>
        <begin position="75"/>
        <end position="399"/>
    </location>
</feature>
<organism evidence="2 3">
    <name type="scientific">Oceanicoccus sagamiensis</name>
    <dbReference type="NCBI Taxonomy" id="716816"/>
    <lineage>
        <taxon>Bacteria</taxon>
        <taxon>Pseudomonadati</taxon>
        <taxon>Pseudomonadota</taxon>
        <taxon>Gammaproteobacteria</taxon>
        <taxon>Cellvibrionales</taxon>
        <taxon>Spongiibacteraceae</taxon>
        <taxon>Oceanicoccus</taxon>
    </lineage>
</organism>
<dbReference type="AlphaFoldDB" id="A0A1X9N520"/>
<dbReference type="EMBL" id="CP019343">
    <property type="protein sequence ID" value="ARN72826.1"/>
    <property type="molecule type" value="Genomic_DNA"/>
</dbReference>
<dbReference type="SUPFAM" id="SSF50998">
    <property type="entry name" value="Quinoprotein alcohol dehydrogenase-like"/>
    <property type="match status" value="1"/>
</dbReference>
<dbReference type="InterPro" id="IPR018391">
    <property type="entry name" value="PQQ_b-propeller_rpt"/>
</dbReference>
<evidence type="ECO:0000313" key="3">
    <source>
        <dbReference type="Proteomes" id="UP000193450"/>
    </source>
</evidence>
<dbReference type="STRING" id="716816.BST96_01115"/>
<dbReference type="InterPro" id="IPR015943">
    <property type="entry name" value="WD40/YVTN_repeat-like_dom_sf"/>
</dbReference>
<evidence type="ECO:0000313" key="2">
    <source>
        <dbReference type="EMBL" id="ARN72826.1"/>
    </source>
</evidence>
<protein>
    <recommendedName>
        <fullName evidence="1">VWFA domain-containing protein</fullName>
    </recommendedName>
</protein>
<gene>
    <name evidence="2" type="ORF">BST96_01115</name>
</gene>
<dbReference type="Gene3D" id="2.130.10.10">
    <property type="entry name" value="YVTN repeat-like/Quinoprotein amine dehydrogenase"/>
    <property type="match status" value="1"/>
</dbReference>
<dbReference type="SMART" id="SM00564">
    <property type="entry name" value="PQQ"/>
    <property type="match status" value="3"/>
</dbReference>
<name>A0A1X9N520_9GAMM</name>